<dbReference type="InterPro" id="IPR043502">
    <property type="entry name" value="DNA/RNA_pol_sf"/>
</dbReference>
<dbReference type="OrthoDB" id="9793236at2"/>
<evidence type="ECO:0000259" key="1">
    <source>
        <dbReference type="PROSITE" id="PS50878"/>
    </source>
</evidence>
<proteinExistence type="predicted"/>
<protein>
    <recommendedName>
        <fullName evidence="1">Reverse transcriptase domain-containing protein</fullName>
    </recommendedName>
</protein>
<comment type="caution">
    <text evidence="2">The sequence shown here is derived from an EMBL/GenBank/DDBJ whole genome shotgun (WGS) entry which is preliminary data.</text>
</comment>
<name>A0A235B8L5_9BACL</name>
<dbReference type="Proteomes" id="UP000215459">
    <property type="component" value="Unassembled WGS sequence"/>
</dbReference>
<dbReference type="PANTHER" id="PTHR34047:SF8">
    <property type="entry name" value="PROTEIN YKFC"/>
    <property type="match status" value="1"/>
</dbReference>
<dbReference type="InterPro" id="IPR024937">
    <property type="entry name" value="Domain_X"/>
</dbReference>
<dbReference type="InterPro" id="IPR000477">
    <property type="entry name" value="RT_dom"/>
</dbReference>
<evidence type="ECO:0000313" key="3">
    <source>
        <dbReference type="Proteomes" id="UP000215459"/>
    </source>
</evidence>
<accession>A0A235B8L5</accession>
<dbReference type="InterPro" id="IPR051083">
    <property type="entry name" value="GrpII_Intron_Splice-Mob/Def"/>
</dbReference>
<dbReference type="PROSITE" id="PS50878">
    <property type="entry name" value="RT_POL"/>
    <property type="match status" value="1"/>
</dbReference>
<dbReference type="SUPFAM" id="SSF56672">
    <property type="entry name" value="DNA/RNA polymerases"/>
    <property type="match status" value="1"/>
</dbReference>
<dbReference type="EMBL" id="NOWF01000004">
    <property type="protein sequence ID" value="OYD07925.1"/>
    <property type="molecule type" value="Genomic_DNA"/>
</dbReference>
<dbReference type="CDD" id="cd01651">
    <property type="entry name" value="RT_G2_intron"/>
    <property type="match status" value="1"/>
</dbReference>
<evidence type="ECO:0000313" key="2">
    <source>
        <dbReference type="EMBL" id="OYD07925.1"/>
    </source>
</evidence>
<reference evidence="2 3" key="1">
    <citation type="submission" date="2017-07" db="EMBL/GenBank/DDBJ databases">
        <title>The genome sequence of Paludifilum halophilum highlights mechanisms for microbial adaptation to high salt environemnts.</title>
        <authorList>
            <person name="Belbahri L."/>
        </authorList>
    </citation>
    <scope>NUCLEOTIDE SEQUENCE [LARGE SCALE GENOMIC DNA]</scope>
    <source>
        <strain evidence="2 3">DSM 102817</strain>
    </source>
</reference>
<dbReference type="PANTHER" id="PTHR34047">
    <property type="entry name" value="NUCLEAR INTRON MATURASE 1, MITOCHONDRIAL-RELATED"/>
    <property type="match status" value="1"/>
</dbReference>
<gene>
    <name evidence="2" type="ORF">CHM34_07320</name>
</gene>
<dbReference type="Pfam" id="PF00078">
    <property type="entry name" value="RVT_1"/>
    <property type="match status" value="1"/>
</dbReference>
<organism evidence="2 3">
    <name type="scientific">Paludifilum halophilum</name>
    <dbReference type="NCBI Taxonomy" id="1642702"/>
    <lineage>
        <taxon>Bacteria</taxon>
        <taxon>Bacillati</taxon>
        <taxon>Bacillota</taxon>
        <taxon>Bacilli</taxon>
        <taxon>Bacillales</taxon>
        <taxon>Thermoactinomycetaceae</taxon>
        <taxon>Paludifilum</taxon>
    </lineage>
</organism>
<feature type="domain" description="Reverse transcriptase" evidence="1">
    <location>
        <begin position="88"/>
        <end position="343"/>
    </location>
</feature>
<dbReference type="GO" id="GO:0006397">
    <property type="term" value="P:mRNA processing"/>
    <property type="evidence" value="ECO:0007669"/>
    <property type="project" value="InterPro"/>
</dbReference>
<dbReference type="Pfam" id="PF01348">
    <property type="entry name" value="Intron_maturas2"/>
    <property type="match status" value="1"/>
</dbReference>
<keyword evidence="3" id="KW-1185">Reference proteome</keyword>
<dbReference type="AlphaFoldDB" id="A0A235B8L5"/>
<sequence length="516" mass="59984">MAKGGRSFQRWIMEVCEMQRAEIILSLLSRKARNDENFVFRRLYRHLFNPDFYLNAYHSIIHSKPENNMVGVNGKTIDGLKPAVVNAIIDRMKTETYHPQPVWQSGIPKKNGGQNRMAVPTFEDRLVQEVLRSILEAIYEPCFLDTSHGFRPDRSCQTALHAIKASCRGSNWIIEGHLQRFFDTVNHDKLMELLFRRIDDGRFLELIHRFLRAGYFQLGRVYTYSTVTGTPQGGVLSSLLANIYLHELDKFMQDLSSPYTEREIKKRNREHRRPKDGGCTRVGYTRYADHFMVGIIGSKQMARTIREDIRTFLKDSLNLEWNPEKSRITNLAEKRARFLGYEITRSISRSQLIGSSPGVKKRRALETIQLLVPGDVIREQIRSFSKNGKPIHHKARIHRSVPDLIRQYNAEIRGLYDYYRLATDVSAKLGKFRYFHYYSLVKTIARKEKSSVKKVLDKYGMDVKRKQGTGTKKLLGVTIQSKDGKKKVLTYFNEPLQKKDDPITVGVSKRYDLRRE</sequence>